<evidence type="ECO:0000313" key="2">
    <source>
        <dbReference type="EMBL" id="MBO0514965.1"/>
    </source>
</evidence>
<protein>
    <recommendedName>
        <fullName evidence="1">JmjC domain-containing protein</fullName>
    </recommendedName>
</protein>
<proteinExistence type="predicted"/>
<accession>A0A939FDD1</accession>
<dbReference type="RefSeq" id="WP_206965223.1">
    <property type="nucleotide sequence ID" value="NZ_BAAAJJ010000028.1"/>
</dbReference>
<dbReference type="InterPro" id="IPR003347">
    <property type="entry name" value="JmjC_dom"/>
</dbReference>
<organism evidence="2 3">
    <name type="scientific">Streptomyces beijiangensis</name>
    <dbReference type="NCBI Taxonomy" id="163361"/>
    <lineage>
        <taxon>Bacteria</taxon>
        <taxon>Bacillati</taxon>
        <taxon>Actinomycetota</taxon>
        <taxon>Actinomycetes</taxon>
        <taxon>Kitasatosporales</taxon>
        <taxon>Streptomycetaceae</taxon>
        <taxon>Streptomyces</taxon>
    </lineage>
</organism>
<dbReference type="SUPFAM" id="SSF51197">
    <property type="entry name" value="Clavaminate synthase-like"/>
    <property type="match status" value="1"/>
</dbReference>
<gene>
    <name evidence="2" type="ORF">J0695_24665</name>
</gene>
<dbReference type="AlphaFoldDB" id="A0A939FDD1"/>
<feature type="domain" description="JmjC" evidence="1">
    <location>
        <begin position="136"/>
        <end position="179"/>
    </location>
</feature>
<keyword evidence="3" id="KW-1185">Reference proteome</keyword>
<sequence>MTTSISPRSEETTRTPAHLADLVGDAGSFLGEVWGTRTARFSCGRAKALLTVADVWRELDCGSLIAPYFGILQEGTATTVAGIAETRIVQTKPRPGYAKPSAVREKIAAGHVFVLSQLEDWNGRVGALVDSLRAECRAQAGAAAYFCAAGSGGVPAHADSAHTLTVQLAGRMRWTVGEGVHASETVVEAGEVFYVPAARVRQAVPCGTDALLLVISLQQPTARDLAELALADFLHSSAAQDIAGTHHFLSLEEKTAWLRTELRAHLAGHPHGALAKRAVQLRQREGRAQGRE</sequence>
<evidence type="ECO:0000259" key="1">
    <source>
        <dbReference type="Pfam" id="PF08007"/>
    </source>
</evidence>
<dbReference type="Pfam" id="PF08007">
    <property type="entry name" value="JmjC_2"/>
    <property type="match status" value="1"/>
</dbReference>
<reference evidence="2" key="1">
    <citation type="submission" date="2021-03" db="EMBL/GenBank/DDBJ databases">
        <title>Streptomyces poriferae sp. nov., a novel marine sponge-derived Actinobacteria species with anti-MRSA activity.</title>
        <authorList>
            <person name="Sandoval-Powers M."/>
            <person name="Kralova S."/>
            <person name="Nguyen G.-S."/>
            <person name="Fawwal D."/>
            <person name="Degnes K."/>
            <person name="Klinkenberg G."/>
            <person name="Sletta H."/>
            <person name="Wentzel A."/>
            <person name="Liles M.R."/>
        </authorList>
    </citation>
    <scope>NUCLEOTIDE SEQUENCE</scope>
    <source>
        <strain evidence="2">DSM 41794</strain>
    </source>
</reference>
<name>A0A939FDD1_9ACTN</name>
<evidence type="ECO:0000313" key="3">
    <source>
        <dbReference type="Proteomes" id="UP000664167"/>
    </source>
</evidence>
<dbReference type="EMBL" id="JAFLRJ010000248">
    <property type="protein sequence ID" value="MBO0514965.1"/>
    <property type="molecule type" value="Genomic_DNA"/>
</dbReference>
<comment type="caution">
    <text evidence="2">The sequence shown here is derived from an EMBL/GenBank/DDBJ whole genome shotgun (WGS) entry which is preliminary data.</text>
</comment>
<dbReference type="Proteomes" id="UP000664167">
    <property type="component" value="Unassembled WGS sequence"/>
</dbReference>
<dbReference type="Gene3D" id="2.60.120.650">
    <property type="entry name" value="Cupin"/>
    <property type="match status" value="1"/>
</dbReference>